<organism evidence="2 3">
    <name type="scientific">Streptomyces luomodiensis</name>
    <dbReference type="NCBI Taxonomy" id="3026192"/>
    <lineage>
        <taxon>Bacteria</taxon>
        <taxon>Bacillati</taxon>
        <taxon>Actinomycetota</taxon>
        <taxon>Actinomycetes</taxon>
        <taxon>Kitasatosporales</taxon>
        <taxon>Streptomycetaceae</taxon>
        <taxon>Streptomyces</taxon>
    </lineage>
</organism>
<evidence type="ECO:0000313" key="2">
    <source>
        <dbReference type="EMBL" id="WNF01015.1"/>
    </source>
</evidence>
<name>A0ABY9V7Z1_9ACTN</name>
<keyword evidence="3" id="KW-1185">Reference proteome</keyword>
<reference evidence="2 3" key="1">
    <citation type="submission" date="2023-02" db="EMBL/GenBank/DDBJ databases">
        <title>Streptomyces sp. SCA4-21 with antifungal activity against Fusarium oxysporum f. sp. cubense, Streptomyces sp. SCA2-17 with antifungal activity against Fusarium oxysporum f. sp. cubense.</title>
        <authorList>
            <person name="Qi D."/>
        </authorList>
    </citation>
    <scope>NUCLEOTIDE SEQUENCE [LARGE SCALE GENOMIC DNA]</scope>
    <source>
        <strain evidence="2 3">SCA4-21</strain>
    </source>
</reference>
<protein>
    <submittedName>
        <fullName evidence="2">Uncharacterized protein</fullName>
    </submittedName>
</protein>
<gene>
    <name evidence="2" type="ORF">PS467_39605</name>
</gene>
<proteinExistence type="predicted"/>
<accession>A0ABY9V7Z1</accession>
<dbReference type="EMBL" id="CP117522">
    <property type="protein sequence ID" value="WNF01015.1"/>
    <property type="molecule type" value="Genomic_DNA"/>
</dbReference>
<sequence>MCRAQNPRSDGSSPWSNRPPGRPGPGRRSGARVRLPGFADGTVCAITLTGQAEGRAVPPNPSACGARDAARLQALSPAACEDHAERILATPHRIPERER</sequence>
<evidence type="ECO:0000313" key="3">
    <source>
        <dbReference type="Proteomes" id="UP001305606"/>
    </source>
</evidence>
<dbReference type="RefSeq" id="WP_311039350.1">
    <property type="nucleotide sequence ID" value="NZ_CP117522.1"/>
</dbReference>
<evidence type="ECO:0000256" key="1">
    <source>
        <dbReference type="SAM" id="MobiDB-lite"/>
    </source>
</evidence>
<dbReference type="Proteomes" id="UP001305606">
    <property type="component" value="Chromosome"/>
</dbReference>
<feature type="region of interest" description="Disordered" evidence="1">
    <location>
        <begin position="1"/>
        <end position="34"/>
    </location>
</feature>
<feature type="compositionally biased region" description="Polar residues" evidence="1">
    <location>
        <begin position="1"/>
        <end position="10"/>
    </location>
</feature>